<accession>A0A8H5LJN4</accession>
<keyword evidence="3" id="KW-1185">Reference proteome</keyword>
<feature type="domain" description="Enoyl reductase (ER)" evidence="1">
    <location>
        <begin position="12"/>
        <end position="340"/>
    </location>
</feature>
<dbReference type="Proteomes" id="UP000559027">
    <property type="component" value="Unassembled WGS sequence"/>
</dbReference>
<dbReference type="InterPro" id="IPR020843">
    <property type="entry name" value="ER"/>
</dbReference>
<dbReference type="AlphaFoldDB" id="A0A8H5LJN4"/>
<dbReference type="SUPFAM" id="SSF51735">
    <property type="entry name" value="NAD(P)-binding Rossmann-fold domains"/>
    <property type="match status" value="1"/>
</dbReference>
<comment type="caution">
    <text evidence="2">The sequence shown here is derived from an EMBL/GenBank/DDBJ whole genome shotgun (WGS) entry which is preliminary data.</text>
</comment>
<evidence type="ECO:0000259" key="1">
    <source>
        <dbReference type="SMART" id="SM00829"/>
    </source>
</evidence>
<dbReference type="InterPro" id="IPR013154">
    <property type="entry name" value="ADH-like_N"/>
</dbReference>
<proteinExistence type="predicted"/>
<dbReference type="GO" id="GO:0016651">
    <property type="term" value="F:oxidoreductase activity, acting on NAD(P)H"/>
    <property type="evidence" value="ECO:0007669"/>
    <property type="project" value="InterPro"/>
</dbReference>
<dbReference type="Pfam" id="PF08240">
    <property type="entry name" value="ADH_N"/>
    <property type="match status" value="1"/>
</dbReference>
<evidence type="ECO:0000313" key="2">
    <source>
        <dbReference type="EMBL" id="KAF5359796.1"/>
    </source>
</evidence>
<dbReference type="CDD" id="cd08249">
    <property type="entry name" value="enoyl_reductase_like"/>
    <property type="match status" value="1"/>
</dbReference>
<dbReference type="OrthoDB" id="3233595at2759"/>
<name>A0A8H5LJN4_9AGAR</name>
<evidence type="ECO:0000313" key="3">
    <source>
        <dbReference type="Proteomes" id="UP000559027"/>
    </source>
</evidence>
<dbReference type="SUPFAM" id="SSF50129">
    <property type="entry name" value="GroES-like"/>
    <property type="match status" value="1"/>
</dbReference>
<dbReference type="PANTHER" id="PTHR45348">
    <property type="entry name" value="HYPOTHETICAL OXIDOREDUCTASE (EUROFUNG)"/>
    <property type="match status" value="1"/>
</dbReference>
<dbReference type="InterPro" id="IPR036291">
    <property type="entry name" value="NAD(P)-bd_dom_sf"/>
</dbReference>
<dbReference type="EMBL" id="JAACJO010000004">
    <property type="protein sequence ID" value="KAF5359796.1"/>
    <property type="molecule type" value="Genomic_DNA"/>
</dbReference>
<protein>
    <recommendedName>
        <fullName evidence="1">Enoyl reductase (ER) domain-containing protein</fullName>
    </recommendedName>
</protein>
<dbReference type="InterPro" id="IPR047122">
    <property type="entry name" value="Trans-enoyl_RdTase-like"/>
</dbReference>
<gene>
    <name evidence="2" type="ORF">D9756_003619</name>
</gene>
<sequence length="346" mass="37288">MQTALMVNEKFGKITRTTRPIPQTADAGEIIVKIKAASINGMDWKIPKWGIIVYDYPTVLGYDVVGDVIAVGEGINKFSVGDKVLTVAVFSFGSCLPYPDFGGYQSYCKLKVDFPAKIPPTLTYDQASTFPIAFFAAYQAMYNTLPHGMGLTPLVPSGRDKYTNKPILIIGGGSYVGSFGIQFARLSGFSPVITTTSLKHADRPKGPGATHIIDRNTSPASLREQIVSILSSTTNQTLLAEGGLLEYVFDAISAPSTQSIAFDLVAAGERVNVGATTGFPDVPKNRECVKAVYDQFTKWIEDGLFVPSNVEVVPGGLDAVVDCLKRMENNEISTETKPVIHPSESS</sequence>
<organism evidence="2 3">
    <name type="scientific">Leucocoprinus leucothites</name>
    <dbReference type="NCBI Taxonomy" id="201217"/>
    <lineage>
        <taxon>Eukaryota</taxon>
        <taxon>Fungi</taxon>
        <taxon>Dikarya</taxon>
        <taxon>Basidiomycota</taxon>
        <taxon>Agaricomycotina</taxon>
        <taxon>Agaricomycetes</taxon>
        <taxon>Agaricomycetidae</taxon>
        <taxon>Agaricales</taxon>
        <taxon>Agaricineae</taxon>
        <taxon>Agaricaceae</taxon>
        <taxon>Leucocoprinus</taxon>
    </lineage>
</organism>
<dbReference type="SMART" id="SM00829">
    <property type="entry name" value="PKS_ER"/>
    <property type="match status" value="1"/>
</dbReference>
<dbReference type="Gene3D" id="3.90.180.10">
    <property type="entry name" value="Medium-chain alcohol dehydrogenases, catalytic domain"/>
    <property type="match status" value="1"/>
</dbReference>
<dbReference type="InterPro" id="IPR011032">
    <property type="entry name" value="GroES-like_sf"/>
</dbReference>
<dbReference type="PANTHER" id="PTHR45348:SF2">
    <property type="entry name" value="ZINC-TYPE ALCOHOL DEHYDROGENASE-LIKE PROTEIN C2E1P3.01"/>
    <property type="match status" value="1"/>
</dbReference>
<reference evidence="2 3" key="1">
    <citation type="journal article" date="2020" name="ISME J.">
        <title>Uncovering the hidden diversity of litter-decomposition mechanisms in mushroom-forming fungi.</title>
        <authorList>
            <person name="Floudas D."/>
            <person name="Bentzer J."/>
            <person name="Ahren D."/>
            <person name="Johansson T."/>
            <person name="Persson P."/>
            <person name="Tunlid A."/>
        </authorList>
    </citation>
    <scope>NUCLEOTIDE SEQUENCE [LARGE SCALE GENOMIC DNA]</scope>
    <source>
        <strain evidence="2 3">CBS 146.42</strain>
    </source>
</reference>
<dbReference type="Gene3D" id="3.40.50.720">
    <property type="entry name" value="NAD(P)-binding Rossmann-like Domain"/>
    <property type="match status" value="1"/>
</dbReference>